<evidence type="ECO:0000256" key="20">
    <source>
        <dbReference type="ARBA" id="ARBA00039107"/>
    </source>
</evidence>
<evidence type="ECO:0000256" key="23">
    <source>
        <dbReference type="ARBA" id="ARBA00042991"/>
    </source>
</evidence>
<keyword evidence="16" id="KW-0325">Glycoprotein</keyword>
<feature type="compositionally biased region" description="Basic and acidic residues" evidence="34">
    <location>
        <begin position="82"/>
        <end position="94"/>
    </location>
</feature>
<dbReference type="AlphaFoldDB" id="A0A3P8VT06"/>
<name>A0A3P8VT06_CYNSE</name>
<accession>A0A3P8VT06</accession>
<keyword evidence="14" id="KW-0472">Membrane</keyword>
<dbReference type="GO" id="GO:0006629">
    <property type="term" value="P:lipid metabolic process"/>
    <property type="evidence" value="ECO:0007669"/>
    <property type="project" value="UniProtKB-KW"/>
</dbReference>
<comment type="catalytic activity">
    <reaction evidence="27">
        <text>ganglioside GM1 (d18:1(4E)/18:0) + CMP-N-acetyl-beta-neuraminate = ganglioside GD1a (18:1(4E)/18:0) + CMP + H(+)</text>
        <dbReference type="Rhea" id="RHEA:48248"/>
        <dbReference type="ChEBI" id="CHEBI:15378"/>
        <dbReference type="ChEBI" id="CHEBI:57812"/>
        <dbReference type="ChEBI" id="CHEBI:60377"/>
        <dbReference type="ChEBI" id="CHEBI:73110"/>
        <dbReference type="ChEBI" id="CHEBI:90153"/>
    </reaction>
    <physiologicalReaction direction="left-to-right" evidence="27">
        <dbReference type="Rhea" id="RHEA:48249"/>
    </physiologicalReaction>
</comment>
<comment type="catalytic activity">
    <reaction evidence="17">
        <text>a beta-D-galactosyl-(1-&gt;3)-N-acetyl-alpha-D-galactosaminyl derivative + CMP-N-acetyl-beta-neuraminate = an N-acetyl-alpha-neuraminyl-(2-&gt;3)-beta-D-galactosyl-(1-&gt;3)-N-acetyl-alpha-D-galactosaminyl derivative + CMP + H(+)</text>
        <dbReference type="Rhea" id="RHEA:21616"/>
        <dbReference type="ChEBI" id="CHEBI:15378"/>
        <dbReference type="ChEBI" id="CHEBI:57812"/>
        <dbReference type="ChEBI" id="CHEBI:60377"/>
        <dbReference type="ChEBI" id="CHEBI:133470"/>
        <dbReference type="ChEBI" id="CHEBI:139596"/>
        <dbReference type="EC" id="2.4.3.4"/>
    </reaction>
    <physiologicalReaction direction="left-to-right" evidence="17">
        <dbReference type="Rhea" id="RHEA:21617"/>
    </physiologicalReaction>
</comment>
<evidence type="ECO:0000256" key="32">
    <source>
        <dbReference type="ARBA" id="ARBA00081332"/>
    </source>
</evidence>
<dbReference type="InParanoid" id="A0A3P8VT06"/>
<comment type="catalytic activity">
    <reaction evidence="28">
        <text>a globoside GalGb4Cer + CMP-N-acetyl-beta-neuraminate = a globoside MSGG + CMP + H(+)</text>
        <dbReference type="Rhea" id="RHEA:65372"/>
        <dbReference type="ChEBI" id="CHEBI:15378"/>
        <dbReference type="ChEBI" id="CHEBI:57812"/>
        <dbReference type="ChEBI" id="CHEBI:60377"/>
        <dbReference type="ChEBI" id="CHEBI:140623"/>
        <dbReference type="ChEBI" id="CHEBI:140691"/>
    </reaction>
    <physiologicalReaction direction="left-to-right" evidence="28">
        <dbReference type="Rhea" id="RHEA:65373"/>
    </physiologicalReaction>
</comment>
<feature type="chain" id="PRO_5018167391" description="CMP-N-acetylneuraminate-beta-galactosamide-alpha-2,3-sialyltransferase 2" evidence="35">
    <location>
        <begin position="23"/>
        <end position="382"/>
    </location>
</feature>
<evidence type="ECO:0000256" key="14">
    <source>
        <dbReference type="ARBA" id="ARBA00023136"/>
    </source>
</evidence>
<keyword evidence="13" id="KW-0443">Lipid metabolism</keyword>
<evidence type="ECO:0000256" key="17">
    <source>
        <dbReference type="ARBA" id="ARBA00036292"/>
    </source>
</evidence>
<keyword evidence="15" id="KW-1015">Disulfide bond</keyword>
<evidence type="ECO:0000256" key="16">
    <source>
        <dbReference type="ARBA" id="ARBA00023180"/>
    </source>
</evidence>
<dbReference type="Gene3D" id="3.90.1480.20">
    <property type="entry name" value="Glycosyl transferase family 29"/>
    <property type="match status" value="1"/>
</dbReference>
<feature type="signal peptide" evidence="35">
    <location>
        <begin position="1"/>
        <end position="22"/>
    </location>
</feature>
<evidence type="ECO:0000256" key="25">
    <source>
        <dbReference type="ARBA" id="ARBA00043773"/>
    </source>
</evidence>
<evidence type="ECO:0000256" key="7">
    <source>
        <dbReference type="ARBA" id="ARBA00022676"/>
    </source>
</evidence>
<dbReference type="EC" id="2.4.3.4" evidence="20"/>
<evidence type="ECO:0000256" key="28">
    <source>
        <dbReference type="ARBA" id="ARBA00052027"/>
    </source>
</evidence>
<evidence type="ECO:0000256" key="1">
    <source>
        <dbReference type="ARBA" id="ARBA00004323"/>
    </source>
</evidence>
<evidence type="ECO:0000256" key="22">
    <source>
        <dbReference type="ARBA" id="ARBA00042990"/>
    </source>
</evidence>
<comment type="catalytic activity">
    <reaction evidence="25">
        <text>a ganglioside GM1 (d18:1(4E)) + CMP-N-acetyl-beta-neuraminate = a ganglioside GD1a (d18:1(4E)) + CMP + H(+)</text>
        <dbReference type="Rhea" id="RHEA:18021"/>
        <dbReference type="ChEBI" id="CHEBI:15378"/>
        <dbReference type="ChEBI" id="CHEBI:57812"/>
        <dbReference type="ChEBI" id="CHEBI:60377"/>
        <dbReference type="ChEBI" id="CHEBI:77709"/>
        <dbReference type="ChEBI" id="CHEBI:78445"/>
        <dbReference type="EC" id="2.4.3.2"/>
    </reaction>
    <physiologicalReaction direction="left-to-right" evidence="25">
        <dbReference type="Rhea" id="RHEA:18022"/>
    </physiologicalReaction>
</comment>
<evidence type="ECO:0000256" key="6">
    <source>
        <dbReference type="ARBA" id="ARBA00022525"/>
    </source>
</evidence>
<evidence type="ECO:0000256" key="5">
    <source>
        <dbReference type="ARBA" id="ARBA00006003"/>
    </source>
</evidence>
<evidence type="ECO:0000256" key="35">
    <source>
        <dbReference type="SAM" id="SignalP"/>
    </source>
</evidence>
<dbReference type="InterPro" id="IPR051757">
    <property type="entry name" value="Beta-gal_alpha2-3_sialyltrans"/>
</dbReference>
<dbReference type="Pfam" id="PF00777">
    <property type="entry name" value="Glyco_transf_29"/>
    <property type="match status" value="1"/>
</dbReference>
<dbReference type="GeneTree" id="ENSGT00940000166842"/>
<dbReference type="InterPro" id="IPR001675">
    <property type="entry name" value="Glyco_trans_29"/>
</dbReference>
<dbReference type="GO" id="GO:0005576">
    <property type="term" value="C:extracellular region"/>
    <property type="evidence" value="ECO:0007669"/>
    <property type="project" value="UniProtKB-SubCell"/>
</dbReference>
<keyword evidence="11" id="KW-1133">Transmembrane helix</keyword>
<proteinExistence type="inferred from homology"/>
<evidence type="ECO:0000256" key="26">
    <source>
        <dbReference type="ARBA" id="ARBA00043816"/>
    </source>
</evidence>
<evidence type="ECO:0000256" key="3">
    <source>
        <dbReference type="ARBA" id="ARBA00004922"/>
    </source>
</evidence>
<evidence type="ECO:0000256" key="30">
    <source>
        <dbReference type="ARBA" id="ARBA00072809"/>
    </source>
</evidence>
<dbReference type="GO" id="GO:0097503">
    <property type="term" value="P:sialylation"/>
    <property type="evidence" value="ECO:0007669"/>
    <property type="project" value="TreeGrafter"/>
</dbReference>
<evidence type="ECO:0000256" key="31">
    <source>
        <dbReference type="ARBA" id="ARBA00081228"/>
    </source>
</evidence>
<evidence type="ECO:0000256" key="19">
    <source>
        <dbReference type="ARBA" id="ARBA00039106"/>
    </source>
</evidence>
<reference evidence="36 37" key="1">
    <citation type="journal article" date="2014" name="Nat. Genet.">
        <title>Whole-genome sequence of a flatfish provides insights into ZW sex chromosome evolution and adaptation to a benthic lifestyle.</title>
        <authorList>
            <person name="Chen S."/>
            <person name="Zhang G."/>
            <person name="Shao C."/>
            <person name="Huang Q."/>
            <person name="Liu G."/>
            <person name="Zhang P."/>
            <person name="Song W."/>
            <person name="An N."/>
            <person name="Chalopin D."/>
            <person name="Volff J.N."/>
            <person name="Hong Y."/>
            <person name="Li Q."/>
            <person name="Sha Z."/>
            <person name="Zhou H."/>
            <person name="Xie M."/>
            <person name="Yu Q."/>
            <person name="Liu Y."/>
            <person name="Xiang H."/>
            <person name="Wang N."/>
            <person name="Wu K."/>
            <person name="Yang C."/>
            <person name="Zhou Q."/>
            <person name="Liao X."/>
            <person name="Yang L."/>
            <person name="Hu Q."/>
            <person name="Zhang J."/>
            <person name="Meng L."/>
            <person name="Jin L."/>
            <person name="Tian Y."/>
            <person name="Lian J."/>
            <person name="Yang J."/>
            <person name="Miao G."/>
            <person name="Liu S."/>
            <person name="Liang Z."/>
            <person name="Yan F."/>
            <person name="Li Y."/>
            <person name="Sun B."/>
            <person name="Zhang H."/>
            <person name="Zhang J."/>
            <person name="Zhu Y."/>
            <person name="Du M."/>
            <person name="Zhao Y."/>
            <person name="Schartl M."/>
            <person name="Tang Q."/>
            <person name="Wang J."/>
        </authorList>
    </citation>
    <scope>NUCLEOTIDE SEQUENCE</scope>
</reference>
<comment type="catalytic activity">
    <reaction evidence="24">
        <text>a ganglioside GA1 (d18:1(4E)) + CMP-N-acetyl-beta-neuraminate = a ganglioside GM1b (d18:1(4E)) + CMP + H(+)</text>
        <dbReference type="Rhea" id="RHEA:47560"/>
        <dbReference type="ChEBI" id="CHEBI:15378"/>
        <dbReference type="ChEBI" id="CHEBI:27938"/>
        <dbReference type="ChEBI" id="CHEBI:57812"/>
        <dbReference type="ChEBI" id="CHEBI:60377"/>
        <dbReference type="ChEBI" id="CHEBI:78568"/>
    </reaction>
    <physiologicalReaction direction="left-to-right" evidence="24">
        <dbReference type="Rhea" id="RHEA:47561"/>
    </physiologicalReaction>
</comment>
<evidence type="ECO:0000256" key="8">
    <source>
        <dbReference type="ARBA" id="ARBA00022679"/>
    </source>
</evidence>
<dbReference type="CDD" id="cd23966">
    <property type="entry name" value="GT29_ST3GAL1_2"/>
    <property type="match status" value="1"/>
</dbReference>
<dbReference type="FunFam" id="3.90.1480.20:FF:000002">
    <property type="entry name" value="CMP-N-acetylneuraminate-beta-galactosamide- alpha-2,3-sialyltransferase 2"/>
    <property type="match status" value="1"/>
</dbReference>
<dbReference type="Proteomes" id="UP000265120">
    <property type="component" value="Chromosome 11"/>
</dbReference>
<keyword evidence="37" id="KW-1185">Reference proteome</keyword>
<evidence type="ECO:0000256" key="12">
    <source>
        <dbReference type="ARBA" id="ARBA00023034"/>
    </source>
</evidence>
<dbReference type="Ensembl" id="ENSCSET00000015781.1">
    <property type="protein sequence ID" value="ENSCSEP00000015590.1"/>
    <property type="gene ID" value="ENSCSEG00000009925.1"/>
</dbReference>
<dbReference type="GO" id="GO:0032580">
    <property type="term" value="C:Golgi cisterna membrane"/>
    <property type="evidence" value="ECO:0007669"/>
    <property type="project" value="UniProtKB-SubCell"/>
</dbReference>
<keyword evidence="8" id="KW-0808">Transferase</keyword>
<evidence type="ECO:0000313" key="36">
    <source>
        <dbReference type="Ensembl" id="ENSCSEP00000015590.1"/>
    </source>
</evidence>
<reference evidence="36" key="3">
    <citation type="submission" date="2025-09" db="UniProtKB">
        <authorList>
            <consortium name="Ensembl"/>
        </authorList>
    </citation>
    <scope>IDENTIFICATION</scope>
</reference>
<comment type="pathway">
    <text evidence="3">Protein modification; protein glycosylation.</text>
</comment>
<comment type="subcellular location">
    <subcellularLocation>
        <location evidence="1">Golgi apparatus membrane</location>
        <topology evidence="1">Single-pass type II membrane protein</topology>
    </subcellularLocation>
    <subcellularLocation>
        <location evidence="18">Golgi apparatus</location>
        <location evidence="18">Golgi stack membrane</location>
    </subcellularLocation>
    <subcellularLocation>
        <location evidence="2">Secreted</location>
    </subcellularLocation>
</comment>
<comment type="pathway">
    <text evidence="4">Glycolipid biosynthesis.</text>
</comment>
<evidence type="ECO:0000256" key="11">
    <source>
        <dbReference type="ARBA" id="ARBA00022989"/>
    </source>
</evidence>
<evidence type="ECO:0000256" key="10">
    <source>
        <dbReference type="ARBA" id="ARBA00022968"/>
    </source>
</evidence>
<evidence type="ECO:0000256" key="18">
    <source>
        <dbReference type="ARBA" id="ARBA00037859"/>
    </source>
</evidence>
<keyword evidence="7" id="KW-0328">Glycosyltransferase</keyword>
<evidence type="ECO:0000256" key="34">
    <source>
        <dbReference type="SAM" id="MobiDB-lite"/>
    </source>
</evidence>
<sequence length="382" mass="43232">MMPRRKLCIPLVIAAILILMLASQSIQKRHFLEVSLQINTAPYVLFSDSVGLFPGLEHTAPHVDLSPDLSKIPTPAKVSQADTKKKPIENDSQKSPRCLSFRSCGCPTCISDLTTSTWFSQRYDPNQQPVLRDTISDFDPDALKWWLGLQHSNRELTLEKVMSDMFKVISPPSEDFKPFLSRCRTCAVVGNSGNLQKSGYGNLIDTHNLVIRMNKAVTRGFEHDVGNRTTHHFQYPESALDVGPGVSLVLLPFKLRDLEWLTSALSTGEIKMTYMRVKERVVADQDKVLVINPVFLKYVHDRWTEYHGRYPSTGMLAIIFALHTCDQVSVFGYGADKLGNWHHYWEENRHAGAFRKTGVHNADFETEIIHQLASEGKISLHQ</sequence>
<evidence type="ECO:0000256" key="9">
    <source>
        <dbReference type="ARBA" id="ARBA00022692"/>
    </source>
</evidence>
<dbReference type="PANTHER" id="PTHR46032">
    <property type="entry name" value="ALPHA-2,3-SIALYLTRANSFERASE ST3GAL I ISOFORM X1"/>
    <property type="match status" value="1"/>
</dbReference>
<evidence type="ECO:0000256" key="13">
    <source>
        <dbReference type="ARBA" id="ARBA00023098"/>
    </source>
</evidence>
<keyword evidence="35" id="KW-0732">Signal</keyword>
<keyword evidence="12" id="KW-0333">Golgi apparatus</keyword>
<organism evidence="36 37">
    <name type="scientific">Cynoglossus semilaevis</name>
    <name type="common">Tongue sole</name>
    <dbReference type="NCBI Taxonomy" id="244447"/>
    <lineage>
        <taxon>Eukaryota</taxon>
        <taxon>Metazoa</taxon>
        <taxon>Chordata</taxon>
        <taxon>Craniata</taxon>
        <taxon>Vertebrata</taxon>
        <taxon>Euteleostomi</taxon>
        <taxon>Actinopterygii</taxon>
        <taxon>Neopterygii</taxon>
        <taxon>Teleostei</taxon>
        <taxon>Neoteleostei</taxon>
        <taxon>Acanthomorphata</taxon>
        <taxon>Carangaria</taxon>
        <taxon>Pleuronectiformes</taxon>
        <taxon>Pleuronectoidei</taxon>
        <taxon>Cynoglossidae</taxon>
        <taxon>Cynoglossinae</taxon>
        <taxon>Cynoglossus</taxon>
    </lineage>
</organism>
<protein>
    <recommendedName>
        <fullName evidence="30">CMP-N-acetylneuraminate-beta-galactosamide-alpha-2,3-sialyltransferase 2</fullName>
        <ecNumber evidence="19">2.4.3.2</ecNumber>
        <ecNumber evidence="20">2.4.3.4</ecNumber>
    </recommendedName>
    <alternativeName>
        <fullName evidence="23">Gal-NAc6S</fullName>
    </alternativeName>
    <alternativeName>
        <fullName evidence="21">Gal-beta-1,3-GalNAc-alpha-2,3-sialyltransferase</fullName>
    </alternativeName>
    <alternativeName>
        <fullName evidence="22">Monosialoganglioside sialyltransferase</fullName>
    </alternativeName>
    <alternativeName>
        <fullName evidence="31">ST3Gal II</fullName>
    </alternativeName>
    <alternativeName>
        <fullName evidence="32">ST3GalA.2</fullName>
    </alternativeName>
    <alternativeName>
        <fullName evidence="33">Sialyltransferase 4B</fullName>
    </alternativeName>
</protein>
<evidence type="ECO:0000256" key="15">
    <source>
        <dbReference type="ARBA" id="ARBA00023157"/>
    </source>
</evidence>
<dbReference type="FunCoup" id="A0A3P8VT06">
    <property type="interactions" value="12"/>
</dbReference>
<reference evidence="36" key="2">
    <citation type="submission" date="2025-08" db="UniProtKB">
        <authorList>
            <consortium name="Ensembl"/>
        </authorList>
    </citation>
    <scope>IDENTIFICATION</scope>
</reference>
<evidence type="ECO:0000256" key="21">
    <source>
        <dbReference type="ARBA" id="ARBA00042448"/>
    </source>
</evidence>
<dbReference type="GO" id="GO:0047288">
    <property type="term" value="F:beta-D-galactosyl-(1-&gt;3)-N-acetyl-beta-D-galactosaminide alpha-2,3- sialyltransferase"/>
    <property type="evidence" value="ECO:0007669"/>
    <property type="project" value="UniProtKB-EC"/>
</dbReference>
<dbReference type="EC" id="2.4.3.2" evidence="19"/>
<dbReference type="GO" id="GO:0003836">
    <property type="term" value="F:beta-galactoside (CMP) alpha-2,3-sialyltransferase activity"/>
    <property type="evidence" value="ECO:0007669"/>
    <property type="project" value="UniProtKB-EC"/>
</dbReference>
<dbReference type="GO" id="GO:0000139">
    <property type="term" value="C:Golgi membrane"/>
    <property type="evidence" value="ECO:0007669"/>
    <property type="project" value="UniProtKB-SubCell"/>
</dbReference>
<keyword evidence="6" id="KW-0964">Secreted</keyword>
<comment type="subunit">
    <text evidence="29">Homodimer; disulfide-linked. Homodimer formation occurs in the endoplasmic reticulum.</text>
</comment>
<keyword evidence="10" id="KW-0735">Signal-anchor</keyword>
<evidence type="ECO:0000313" key="37">
    <source>
        <dbReference type="Proteomes" id="UP000265120"/>
    </source>
</evidence>
<evidence type="ECO:0000256" key="2">
    <source>
        <dbReference type="ARBA" id="ARBA00004613"/>
    </source>
</evidence>
<evidence type="ECO:0000256" key="24">
    <source>
        <dbReference type="ARBA" id="ARBA00043673"/>
    </source>
</evidence>
<evidence type="ECO:0000256" key="4">
    <source>
        <dbReference type="ARBA" id="ARBA00004934"/>
    </source>
</evidence>
<comment type="similarity">
    <text evidence="5">Belongs to the glycosyltransferase 29 family.</text>
</comment>
<keyword evidence="9" id="KW-0812">Transmembrane</keyword>
<feature type="region of interest" description="Disordered" evidence="34">
    <location>
        <begin position="64"/>
        <end position="95"/>
    </location>
</feature>
<evidence type="ECO:0000256" key="33">
    <source>
        <dbReference type="ARBA" id="ARBA00082805"/>
    </source>
</evidence>
<evidence type="ECO:0000256" key="27">
    <source>
        <dbReference type="ARBA" id="ARBA00047509"/>
    </source>
</evidence>
<evidence type="ECO:0000256" key="29">
    <source>
        <dbReference type="ARBA" id="ARBA00062545"/>
    </source>
</evidence>
<dbReference type="PANTHER" id="PTHR46032:SF5">
    <property type="entry name" value="ST3 BETA-GALACTOSIDE ALPHA-2,3-SIALYLTRANSFERASE 8"/>
    <property type="match status" value="1"/>
</dbReference>
<dbReference type="STRING" id="244447.ENSCSEP00000015590"/>
<dbReference type="InterPro" id="IPR038578">
    <property type="entry name" value="GT29-like_sf"/>
</dbReference>
<comment type="catalytic activity">
    <reaction evidence="26">
        <text>a ganglioside GA1 + CMP-N-acetyl-beta-neuraminate = a ganglioside GM1b + CMP + H(+)</text>
        <dbReference type="Rhea" id="RHEA:48244"/>
        <dbReference type="ChEBI" id="CHEBI:15378"/>
        <dbReference type="ChEBI" id="CHEBI:57812"/>
        <dbReference type="ChEBI" id="CHEBI:60377"/>
        <dbReference type="ChEBI" id="CHEBI:88069"/>
        <dbReference type="ChEBI" id="CHEBI:90151"/>
    </reaction>
    <physiologicalReaction direction="left-to-right" evidence="26">
        <dbReference type="Rhea" id="RHEA:48245"/>
    </physiologicalReaction>
</comment>